<dbReference type="GO" id="GO:0005829">
    <property type="term" value="C:cytosol"/>
    <property type="evidence" value="ECO:0007669"/>
    <property type="project" value="UniProtKB-ARBA"/>
</dbReference>
<keyword evidence="4 6" id="KW-0863">Zinc-finger</keyword>
<dbReference type="Gene3D" id="1.10.1170.10">
    <property type="entry name" value="Inhibitor Of Apoptosis Protein (2mihbC-IAP-1), Chain A"/>
    <property type="match status" value="3"/>
</dbReference>
<dbReference type="GO" id="GO:0031625">
    <property type="term" value="F:ubiquitin protein ligase binding"/>
    <property type="evidence" value="ECO:0007669"/>
    <property type="project" value="UniProtKB-ARBA"/>
</dbReference>
<dbReference type="GO" id="GO:0031398">
    <property type="term" value="P:positive regulation of protein ubiquitination"/>
    <property type="evidence" value="ECO:0007669"/>
    <property type="project" value="TreeGrafter"/>
</dbReference>
<dbReference type="GO" id="GO:0005634">
    <property type="term" value="C:nucleus"/>
    <property type="evidence" value="ECO:0007669"/>
    <property type="project" value="TreeGrafter"/>
</dbReference>
<dbReference type="InterPro" id="IPR013083">
    <property type="entry name" value="Znf_RING/FYVE/PHD"/>
</dbReference>
<dbReference type="GO" id="GO:0008270">
    <property type="term" value="F:zinc ion binding"/>
    <property type="evidence" value="ECO:0007669"/>
    <property type="project" value="UniProtKB-KW"/>
</dbReference>
<dbReference type="GO" id="GO:0051726">
    <property type="term" value="P:regulation of cell cycle"/>
    <property type="evidence" value="ECO:0007669"/>
    <property type="project" value="TreeGrafter"/>
</dbReference>
<dbReference type="GO" id="GO:0048471">
    <property type="term" value="C:perinuclear region of cytoplasm"/>
    <property type="evidence" value="ECO:0007669"/>
    <property type="project" value="UniProtKB-ARBA"/>
</dbReference>
<evidence type="ECO:0000256" key="4">
    <source>
        <dbReference type="ARBA" id="ARBA00022771"/>
    </source>
</evidence>
<organism evidence="8">
    <name type="scientific">Hemiscolopendra marginata</name>
    <dbReference type="NCBI Taxonomy" id="943146"/>
    <lineage>
        <taxon>Eukaryota</taxon>
        <taxon>Metazoa</taxon>
        <taxon>Ecdysozoa</taxon>
        <taxon>Arthropoda</taxon>
        <taxon>Myriapoda</taxon>
        <taxon>Chilopoda</taxon>
        <taxon>Pleurostigmophora</taxon>
        <taxon>Scolopendromorpha</taxon>
        <taxon>Scolopendridae</taxon>
        <taxon>Hemiscolopendra</taxon>
    </lineage>
</organism>
<keyword evidence="5" id="KW-0862">Zinc</keyword>
<dbReference type="AlphaFoldDB" id="A0A646QCJ6"/>
<feature type="domain" description="RING-type" evidence="7">
    <location>
        <begin position="543"/>
        <end position="578"/>
    </location>
</feature>
<dbReference type="InterPro" id="IPR050784">
    <property type="entry name" value="IAP"/>
</dbReference>
<dbReference type="FunFam" id="3.30.40.10:FF:000184">
    <property type="entry name" value="Baculoviral IAP repeat containing 2"/>
    <property type="match status" value="1"/>
</dbReference>
<dbReference type="CDD" id="cd16713">
    <property type="entry name" value="RING-HC_BIRC2_3_7"/>
    <property type="match status" value="1"/>
</dbReference>
<dbReference type="GO" id="GO:0043027">
    <property type="term" value="F:cysteine-type endopeptidase inhibitor activity involved in apoptotic process"/>
    <property type="evidence" value="ECO:0007669"/>
    <property type="project" value="UniProtKB-ARBA"/>
</dbReference>
<dbReference type="SMART" id="SM00184">
    <property type="entry name" value="RING"/>
    <property type="match status" value="1"/>
</dbReference>
<dbReference type="PANTHER" id="PTHR10044:SF139">
    <property type="entry name" value="DEATH-ASSOCIATED INHIBITOR OF APOPTOSIS 2"/>
    <property type="match status" value="1"/>
</dbReference>
<dbReference type="InterPro" id="IPR001370">
    <property type="entry name" value="BIR_rpt"/>
</dbReference>
<dbReference type="GO" id="GO:0089720">
    <property type="term" value="F:caspase binding"/>
    <property type="evidence" value="ECO:0007669"/>
    <property type="project" value="UniProtKB-ARBA"/>
</dbReference>
<dbReference type="InterPro" id="IPR001841">
    <property type="entry name" value="Znf_RING"/>
</dbReference>
<reference evidence="8" key="1">
    <citation type="submission" date="2018-11" db="EMBL/GenBank/DDBJ databases">
        <title>Venom-gland transcriptomics and venom proteomics of the Florida green centipede (Hemiscolopendra marginata) reveal sex-based variation in a centipede venom.</title>
        <authorList>
            <person name="Nystrom G.S."/>
            <person name="Ward M.J."/>
            <person name="Ellsworth S.A."/>
            <person name="Rokyta D.R."/>
        </authorList>
    </citation>
    <scope>NUCLEOTIDE SEQUENCE</scope>
    <source>
        <tissue evidence="8">Venom gland</tissue>
    </source>
</reference>
<dbReference type="FunFam" id="1.10.1170.10:FF:000003">
    <property type="entry name" value="E3 ubiquitin-protein ligase XIAP"/>
    <property type="match status" value="1"/>
</dbReference>
<dbReference type="SUPFAM" id="SSF57924">
    <property type="entry name" value="Inhibitor of apoptosis (IAP) repeat"/>
    <property type="match status" value="3"/>
</dbReference>
<accession>A0A646QCJ6</accession>
<dbReference type="PROSITE" id="PS50143">
    <property type="entry name" value="BIR_REPEAT_2"/>
    <property type="match status" value="3"/>
</dbReference>
<dbReference type="PROSITE" id="PS01282">
    <property type="entry name" value="BIR_REPEAT_1"/>
    <property type="match status" value="1"/>
</dbReference>
<dbReference type="Gene3D" id="3.30.40.10">
    <property type="entry name" value="Zinc/RING finger domain, C3HC4 (zinc finger)"/>
    <property type="match status" value="1"/>
</dbReference>
<dbReference type="PROSITE" id="PS50089">
    <property type="entry name" value="ZF_RING_2"/>
    <property type="match status" value="1"/>
</dbReference>
<dbReference type="SMART" id="SM00238">
    <property type="entry name" value="BIR"/>
    <property type="match status" value="3"/>
</dbReference>
<dbReference type="GO" id="GO:0006915">
    <property type="term" value="P:apoptotic process"/>
    <property type="evidence" value="ECO:0007669"/>
    <property type="project" value="UniProtKB-KW"/>
</dbReference>
<dbReference type="EMBL" id="GHBY01000196">
    <property type="protein sequence ID" value="MUP40373.1"/>
    <property type="molecule type" value="Transcribed_RNA"/>
</dbReference>
<dbReference type="GO" id="GO:0004869">
    <property type="term" value="F:cysteine-type endopeptidase inhibitor activity"/>
    <property type="evidence" value="ECO:0007669"/>
    <property type="project" value="UniProtKB-ARBA"/>
</dbReference>
<dbReference type="GO" id="GO:0070936">
    <property type="term" value="P:protein K48-linked ubiquitination"/>
    <property type="evidence" value="ECO:0007669"/>
    <property type="project" value="UniProtKB-ARBA"/>
</dbReference>
<dbReference type="GO" id="GO:0043066">
    <property type="term" value="P:negative regulation of apoptotic process"/>
    <property type="evidence" value="ECO:0007669"/>
    <property type="project" value="TreeGrafter"/>
</dbReference>
<dbReference type="FunFam" id="1.10.1170.10:FF:000002">
    <property type="entry name" value="Baculoviral IAP repeat containing 7"/>
    <property type="match status" value="1"/>
</dbReference>
<evidence type="ECO:0000256" key="6">
    <source>
        <dbReference type="PROSITE-ProRule" id="PRU00175"/>
    </source>
</evidence>
<dbReference type="Gene3D" id="1.10.8.10">
    <property type="entry name" value="DNA helicase RuvA subunit, C-terminal domain"/>
    <property type="match status" value="1"/>
</dbReference>
<evidence type="ECO:0000256" key="2">
    <source>
        <dbReference type="ARBA" id="ARBA00022703"/>
    </source>
</evidence>
<dbReference type="Pfam" id="PF13920">
    <property type="entry name" value="zf-C3HC4_3"/>
    <property type="match status" value="1"/>
</dbReference>
<dbReference type="GO" id="GO:0061630">
    <property type="term" value="F:ubiquitin protein ligase activity"/>
    <property type="evidence" value="ECO:0007669"/>
    <property type="project" value="TreeGrafter"/>
</dbReference>
<evidence type="ECO:0000256" key="3">
    <source>
        <dbReference type="ARBA" id="ARBA00022723"/>
    </source>
</evidence>
<evidence type="ECO:0000313" key="8">
    <source>
        <dbReference type="EMBL" id="MUP40373.1"/>
    </source>
</evidence>
<dbReference type="Pfam" id="PF00653">
    <property type="entry name" value="BIR"/>
    <property type="match status" value="3"/>
</dbReference>
<dbReference type="CDD" id="cd00022">
    <property type="entry name" value="BIR"/>
    <property type="match status" value="3"/>
</dbReference>
<comment type="similarity">
    <text evidence="1">Belongs to the IAP family.</text>
</comment>
<evidence type="ECO:0000256" key="1">
    <source>
        <dbReference type="ARBA" id="ARBA00006672"/>
    </source>
</evidence>
<evidence type="ECO:0000256" key="5">
    <source>
        <dbReference type="ARBA" id="ARBA00022833"/>
    </source>
</evidence>
<keyword evidence="2" id="KW-0053">Apoptosis</keyword>
<dbReference type="PANTHER" id="PTHR10044">
    <property type="entry name" value="INHIBITOR OF APOPTOSIS"/>
    <property type="match status" value="1"/>
</dbReference>
<keyword evidence="3" id="KW-0479">Metal-binding</keyword>
<sequence length="590" mass="66934">MGDNRVLKICNSSMQRRMSEGKDYDEQNGLNHEETRLNTFRNWPANAPVAANKLAKAGFYYVGPNYRVQCFSCQETISEWDYGDQVLQKHGTLNPHCDFVNQKSNNVPFIPKTNVQTPRPLITNLSRTSVFSNTSTSNNSLLNGEVSRSTAEEKIWSSFAVLRNESERLKTFKGWPLPFVRVEDLAKAGFFYLKDGDKVQCFFCKGVVGEWERDDIPMSEHQRHFPNCLFVRGIDVGNVPIEENTNDQFHTPKSSPDDVTGRYQYEMENFSGPEKGHINALNLERCNLGGVGITKHRGPKHPNYATLEARLRSYESWLESIPQNPQELAMAGFYYAGVSDHVRCFHCDGGLRNWEATDNPWIEHARWFGNCSFVLLIKGNEFVTQAKLLHPPSLDMNSMNTEIPCVRKVTIEEINSLLDSPIVKTVLDCGVTLPVIRYALQKRIQYVGEPFVTPDALYEACLRAQEDLKQSSVQYQEGNCEMQPRSAVNLEQTFSNSRLVNSNMTTSVSSPNLPCSSFKDLTRKTQELFLAEENQRLKEMQLCKICMDEEVGIVFLPCGHLISCPNCAPSITDCPVCRKPITHTVRTYLS</sequence>
<proteinExistence type="inferred from homology"/>
<protein>
    <submittedName>
        <fullName evidence="8">Inhibitor of apoptosis 2</fullName>
    </submittedName>
</protein>
<name>A0A646QCJ6_9MYRI</name>
<evidence type="ECO:0000259" key="7">
    <source>
        <dbReference type="PROSITE" id="PS50089"/>
    </source>
</evidence>